<evidence type="ECO:0000256" key="2">
    <source>
        <dbReference type="SAM" id="SignalP"/>
    </source>
</evidence>
<reference evidence="3 4" key="1">
    <citation type="submission" date="2021-02" db="EMBL/GenBank/DDBJ databases">
        <title>Genome assembly of Pseudopithomyces chartarum.</title>
        <authorList>
            <person name="Jauregui R."/>
            <person name="Singh J."/>
            <person name="Voisey C."/>
        </authorList>
    </citation>
    <scope>NUCLEOTIDE SEQUENCE [LARGE SCALE GENOMIC DNA]</scope>
    <source>
        <strain evidence="3 4">AGR01</strain>
    </source>
</reference>
<protein>
    <submittedName>
        <fullName evidence="3">Uncharacterized protein</fullName>
    </submittedName>
</protein>
<gene>
    <name evidence="3" type="ORF">GRF29_1g3597437</name>
</gene>
<keyword evidence="4" id="KW-1185">Reference proteome</keyword>
<dbReference type="EMBL" id="WVTA01000001">
    <property type="protein sequence ID" value="KAK3217597.1"/>
    <property type="molecule type" value="Genomic_DNA"/>
</dbReference>
<keyword evidence="2" id="KW-0732">Signal</keyword>
<evidence type="ECO:0000313" key="4">
    <source>
        <dbReference type="Proteomes" id="UP001280581"/>
    </source>
</evidence>
<dbReference type="Proteomes" id="UP001280581">
    <property type="component" value="Unassembled WGS sequence"/>
</dbReference>
<name>A0AAN6RMM0_9PLEO</name>
<sequence>MQYLISKIALLLVWIVPAFCFSTIGAYENYLAWLVRRAQNAFPSAEKALQIYPDCPGQCTLLDFIGEAWESGNSTLHTLQHEHMWRNYTNTVRCGRNKRSNGYKGYIHININDGTEVNIQQAVADINSCKCRTKKRKSKGKGKDKNGNKNTGKVKLSKILPGTDSHAKMLVQLGKLGAAAEKTAIALGGLTEEHQKLFSSIRDTTSAIAFLRRRDFEENFRQELKQEMRKNIKYEAFDFVSTDDRSKQRAIVPPSFTGWDAFIDDIDEDMTVQNHMQDDAEFAKNYEEAKRRVNAPGGGNARHAAALRSAVASLEALGSCVQTVVEAVDVVVQASGSVV</sequence>
<proteinExistence type="predicted"/>
<feature type="signal peptide" evidence="2">
    <location>
        <begin position="1"/>
        <end position="20"/>
    </location>
</feature>
<organism evidence="3 4">
    <name type="scientific">Pseudopithomyces chartarum</name>
    <dbReference type="NCBI Taxonomy" id="1892770"/>
    <lineage>
        <taxon>Eukaryota</taxon>
        <taxon>Fungi</taxon>
        <taxon>Dikarya</taxon>
        <taxon>Ascomycota</taxon>
        <taxon>Pezizomycotina</taxon>
        <taxon>Dothideomycetes</taxon>
        <taxon>Pleosporomycetidae</taxon>
        <taxon>Pleosporales</taxon>
        <taxon>Massarineae</taxon>
        <taxon>Didymosphaeriaceae</taxon>
        <taxon>Pseudopithomyces</taxon>
    </lineage>
</organism>
<feature type="region of interest" description="Disordered" evidence="1">
    <location>
        <begin position="134"/>
        <end position="155"/>
    </location>
</feature>
<evidence type="ECO:0000256" key="1">
    <source>
        <dbReference type="SAM" id="MobiDB-lite"/>
    </source>
</evidence>
<comment type="caution">
    <text evidence="3">The sequence shown here is derived from an EMBL/GenBank/DDBJ whole genome shotgun (WGS) entry which is preliminary data.</text>
</comment>
<accession>A0AAN6RMM0</accession>
<evidence type="ECO:0000313" key="3">
    <source>
        <dbReference type="EMBL" id="KAK3217597.1"/>
    </source>
</evidence>
<dbReference type="AlphaFoldDB" id="A0AAN6RMM0"/>
<feature type="chain" id="PRO_5043037288" evidence="2">
    <location>
        <begin position="21"/>
        <end position="339"/>
    </location>
</feature>